<gene>
    <name evidence="3" type="ORF">PDESU_00491</name>
</gene>
<dbReference type="Gene3D" id="1.10.287.1490">
    <property type="match status" value="1"/>
</dbReference>
<keyword evidence="2" id="KW-0812">Transmembrane</keyword>
<evidence type="ECO:0000313" key="3">
    <source>
        <dbReference type="EMBL" id="VGO11943.1"/>
    </source>
</evidence>
<dbReference type="Proteomes" id="UP000366872">
    <property type="component" value="Unassembled WGS sequence"/>
</dbReference>
<protein>
    <submittedName>
        <fullName evidence="3">Uncharacterized protein</fullName>
    </submittedName>
</protein>
<keyword evidence="2" id="KW-0472">Membrane</keyword>
<evidence type="ECO:0000256" key="1">
    <source>
        <dbReference type="SAM" id="MobiDB-lite"/>
    </source>
</evidence>
<dbReference type="InterPro" id="IPR027267">
    <property type="entry name" value="AH/BAR_dom_sf"/>
</dbReference>
<evidence type="ECO:0000313" key="4">
    <source>
        <dbReference type="Proteomes" id="UP000366872"/>
    </source>
</evidence>
<proteinExistence type="predicted"/>
<accession>A0A6C2TWH5</accession>
<organism evidence="3 4">
    <name type="scientific">Pontiella desulfatans</name>
    <dbReference type="NCBI Taxonomy" id="2750659"/>
    <lineage>
        <taxon>Bacteria</taxon>
        <taxon>Pseudomonadati</taxon>
        <taxon>Kiritimatiellota</taxon>
        <taxon>Kiritimatiellia</taxon>
        <taxon>Kiritimatiellales</taxon>
        <taxon>Pontiellaceae</taxon>
        <taxon>Pontiella</taxon>
    </lineage>
</organism>
<sequence length="383" mass="42348">MPQTTVTDISLGDVFGGLGLDLRFKDFASNPYKSLSAATDYSSQSTSVPTDALAEYRLRRAEARSRMATTVAILLLLVAVAVLAWLLIRKSSGGKTRAGTGGASGLGGGVPDGQAASPQSPNEPYDLKDKEIDRKDKEIERKEIEIERMEKDLEKERDRRQKVSSKFEAERRNFERELDGAKDELKKLRDEEEKLRRELESLQSKHDAELRLTQEQYETKAAAVRKRFEEQLSEFETSQKHFWPEVFREAPALGAFCACVKESFAEGSNSAAALYAELVSLGSRLGDLQAFVNQISPVGKALYAWINETGRTGEGFDSLLAKWLSEKVSSVDLKVVAVQQGEAYNNSIHDCANVSGNSVSRVLSFLILGKSNRTELKAIVEVG</sequence>
<keyword evidence="4" id="KW-1185">Reference proteome</keyword>
<keyword evidence="2" id="KW-1133">Transmembrane helix</keyword>
<dbReference type="SUPFAM" id="SSF103657">
    <property type="entry name" value="BAR/IMD domain-like"/>
    <property type="match status" value="1"/>
</dbReference>
<dbReference type="AlphaFoldDB" id="A0A6C2TWH5"/>
<dbReference type="EMBL" id="CAAHFG010000001">
    <property type="protein sequence ID" value="VGO11943.1"/>
    <property type="molecule type" value="Genomic_DNA"/>
</dbReference>
<feature type="transmembrane region" description="Helical" evidence="2">
    <location>
        <begin position="67"/>
        <end position="88"/>
    </location>
</feature>
<evidence type="ECO:0000256" key="2">
    <source>
        <dbReference type="SAM" id="Phobius"/>
    </source>
</evidence>
<feature type="region of interest" description="Disordered" evidence="1">
    <location>
        <begin position="93"/>
        <end position="132"/>
    </location>
</feature>
<reference evidence="3 4" key="1">
    <citation type="submission" date="2019-04" db="EMBL/GenBank/DDBJ databases">
        <authorList>
            <person name="Van Vliet M D."/>
        </authorList>
    </citation>
    <scope>NUCLEOTIDE SEQUENCE [LARGE SCALE GENOMIC DNA]</scope>
    <source>
        <strain evidence="3 4">F1</strain>
    </source>
</reference>
<dbReference type="RefSeq" id="WP_136077653.1">
    <property type="nucleotide sequence ID" value="NZ_CAAHFG010000001.1"/>
</dbReference>
<feature type="compositionally biased region" description="Gly residues" evidence="1">
    <location>
        <begin position="99"/>
        <end position="111"/>
    </location>
</feature>
<name>A0A6C2TWH5_PONDE</name>